<protein>
    <submittedName>
        <fullName evidence="8">2OG-Fe(II) oxygenase</fullName>
    </submittedName>
</protein>
<evidence type="ECO:0000256" key="2">
    <source>
        <dbReference type="ARBA" id="ARBA00022723"/>
    </source>
</evidence>
<keyword evidence="3" id="KW-0847">Vitamin C</keyword>
<dbReference type="AlphaFoldDB" id="A0A848EEP6"/>
<keyword evidence="9" id="KW-1185">Reference proteome</keyword>
<dbReference type="GO" id="GO:0051213">
    <property type="term" value="F:dioxygenase activity"/>
    <property type="evidence" value="ECO:0007669"/>
    <property type="project" value="UniProtKB-KW"/>
</dbReference>
<keyword evidence="6" id="KW-0408">Iron</keyword>
<comment type="cofactor">
    <cofactor evidence="1">
        <name>L-ascorbate</name>
        <dbReference type="ChEBI" id="CHEBI:38290"/>
    </cofactor>
</comment>
<evidence type="ECO:0000256" key="5">
    <source>
        <dbReference type="ARBA" id="ARBA00023002"/>
    </source>
</evidence>
<dbReference type="RefSeq" id="WP_170054071.1">
    <property type="nucleotide sequence ID" value="NZ_JABBKX010000003.1"/>
</dbReference>
<dbReference type="SMART" id="SM00702">
    <property type="entry name" value="P4Hc"/>
    <property type="match status" value="1"/>
</dbReference>
<organism evidence="8 9">
    <name type="scientific">Neoroseomonas marina</name>
    <dbReference type="NCBI Taxonomy" id="1232220"/>
    <lineage>
        <taxon>Bacteria</taxon>
        <taxon>Pseudomonadati</taxon>
        <taxon>Pseudomonadota</taxon>
        <taxon>Alphaproteobacteria</taxon>
        <taxon>Acetobacterales</taxon>
        <taxon>Acetobacteraceae</taxon>
        <taxon>Neoroseomonas</taxon>
    </lineage>
</organism>
<dbReference type="GO" id="GO:0016705">
    <property type="term" value="F:oxidoreductase activity, acting on paired donors, with incorporation or reduction of molecular oxygen"/>
    <property type="evidence" value="ECO:0007669"/>
    <property type="project" value="InterPro"/>
</dbReference>
<dbReference type="Gene3D" id="2.60.120.620">
    <property type="entry name" value="q2cbj1_9rhob like domain"/>
    <property type="match status" value="1"/>
</dbReference>
<evidence type="ECO:0000256" key="6">
    <source>
        <dbReference type="ARBA" id="ARBA00023004"/>
    </source>
</evidence>
<dbReference type="GO" id="GO:0005506">
    <property type="term" value="F:iron ion binding"/>
    <property type="evidence" value="ECO:0007669"/>
    <property type="project" value="InterPro"/>
</dbReference>
<dbReference type="InterPro" id="IPR005123">
    <property type="entry name" value="Oxoglu/Fe-dep_dioxygenase_dom"/>
</dbReference>
<feature type="domain" description="Fe2OG dioxygenase" evidence="7">
    <location>
        <begin position="254"/>
        <end position="348"/>
    </location>
</feature>
<dbReference type="InterPro" id="IPR044862">
    <property type="entry name" value="Pro_4_hyd_alph_FE2OG_OXY"/>
</dbReference>
<comment type="caution">
    <text evidence="8">The sequence shown here is derived from an EMBL/GenBank/DDBJ whole genome shotgun (WGS) entry which is preliminary data.</text>
</comment>
<evidence type="ECO:0000256" key="3">
    <source>
        <dbReference type="ARBA" id="ARBA00022896"/>
    </source>
</evidence>
<dbReference type="EMBL" id="JABBKX010000003">
    <property type="protein sequence ID" value="NMJ41835.1"/>
    <property type="molecule type" value="Genomic_DNA"/>
</dbReference>
<dbReference type="GO" id="GO:0031418">
    <property type="term" value="F:L-ascorbic acid binding"/>
    <property type="evidence" value="ECO:0007669"/>
    <property type="project" value="UniProtKB-KW"/>
</dbReference>
<dbReference type="PROSITE" id="PS51471">
    <property type="entry name" value="FE2OG_OXY"/>
    <property type="match status" value="1"/>
</dbReference>
<keyword evidence="5" id="KW-0560">Oxidoreductase</keyword>
<dbReference type="InterPro" id="IPR006620">
    <property type="entry name" value="Pro_4_hyd_alph"/>
</dbReference>
<evidence type="ECO:0000313" key="9">
    <source>
        <dbReference type="Proteomes" id="UP000548582"/>
    </source>
</evidence>
<evidence type="ECO:0000313" key="8">
    <source>
        <dbReference type="EMBL" id="NMJ41835.1"/>
    </source>
</evidence>
<dbReference type="SUPFAM" id="SSF52833">
    <property type="entry name" value="Thioredoxin-like"/>
    <property type="match status" value="1"/>
</dbReference>
<dbReference type="Pfam" id="PF13640">
    <property type="entry name" value="2OG-FeII_Oxy_3"/>
    <property type="match status" value="1"/>
</dbReference>
<gene>
    <name evidence="8" type="ORF">GWK16_11325</name>
</gene>
<keyword evidence="2" id="KW-0479">Metal-binding</keyword>
<evidence type="ECO:0000256" key="4">
    <source>
        <dbReference type="ARBA" id="ARBA00022964"/>
    </source>
</evidence>
<dbReference type="Gene3D" id="3.40.30.10">
    <property type="entry name" value="Glutaredoxin"/>
    <property type="match status" value="1"/>
</dbReference>
<name>A0A848EEP6_9PROT</name>
<keyword evidence="4" id="KW-0223">Dioxygenase</keyword>
<reference evidence="8 9" key="1">
    <citation type="submission" date="2020-03" db="EMBL/GenBank/DDBJ databases">
        <authorList>
            <person name="Sun Q."/>
        </authorList>
    </citation>
    <scope>NUCLEOTIDE SEQUENCE [LARGE SCALE GENOMIC DNA]</scope>
    <source>
        <strain evidence="8 9">JC162</strain>
    </source>
</reference>
<dbReference type="Proteomes" id="UP000548582">
    <property type="component" value="Unassembled WGS sequence"/>
</dbReference>
<sequence>MSDAPGAPTPPRRLLPGDPAPVFHAATDSNPRFAFDTVAGRYVLIAFLGSAQHQACSAAWDSLRRAQSTGLLDDERACAFAVTVSRGDAHLADTIPGLRVFRDHDAVVSRLYGATTEAAPQTYQPFALLLDPMLRVLAVTPIGGIDGLLARLGTLPDPGMHAGAEIPAPVLVLPRILEAEFCRQLIALYETHGGSESGFMREVGGLTVGALDPARKRRKDHEIEDEAVRAALRVRLGRRLVPEIRKAFQFHATRIERYIVARYDAADGGHFRAHRDNTTKGTAHRRFAVSINLNDDFDGGDLWFPEFGARRYRPPVGGAVVFSCSLLHEATRVTRGLRYATLPFLYDDDAARIRRENEAFIATDAT</sequence>
<accession>A0A848EEP6</accession>
<evidence type="ECO:0000256" key="1">
    <source>
        <dbReference type="ARBA" id="ARBA00001961"/>
    </source>
</evidence>
<dbReference type="InterPro" id="IPR036249">
    <property type="entry name" value="Thioredoxin-like_sf"/>
</dbReference>
<evidence type="ECO:0000259" key="7">
    <source>
        <dbReference type="PROSITE" id="PS51471"/>
    </source>
</evidence>
<proteinExistence type="predicted"/>